<dbReference type="PANTHER" id="PTHR43775">
    <property type="entry name" value="FATTY ACID SYNTHASE"/>
    <property type="match status" value="1"/>
</dbReference>
<evidence type="ECO:0000256" key="2">
    <source>
        <dbReference type="ARBA" id="ARBA00022553"/>
    </source>
</evidence>
<protein>
    <submittedName>
        <fullName evidence="5">Type I polyketide synthase</fullName>
    </submittedName>
</protein>
<dbReference type="SMART" id="SM00825">
    <property type="entry name" value="PKS_KS"/>
    <property type="match status" value="1"/>
</dbReference>
<dbReference type="GO" id="GO:0004312">
    <property type="term" value="F:fatty acid synthase activity"/>
    <property type="evidence" value="ECO:0007669"/>
    <property type="project" value="TreeGrafter"/>
</dbReference>
<proteinExistence type="inferred from homology"/>
<dbReference type="Pfam" id="PF02801">
    <property type="entry name" value="Ketoacyl-synt_C"/>
    <property type="match status" value="1"/>
</dbReference>
<dbReference type="GO" id="GO:0006633">
    <property type="term" value="P:fatty acid biosynthetic process"/>
    <property type="evidence" value="ECO:0007669"/>
    <property type="project" value="TreeGrafter"/>
</dbReference>
<dbReference type="EMBL" id="KX395797">
    <property type="protein sequence ID" value="AQS99215.1"/>
    <property type="molecule type" value="Transcribed_RNA"/>
</dbReference>
<comment type="similarity">
    <text evidence="3">Belongs to the thiolase-like superfamily. Beta-ketoacyl-ACP synthases family.</text>
</comment>
<dbReference type="InterPro" id="IPR020841">
    <property type="entry name" value="PKS_Beta-ketoAc_synthase_dom"/>
</dbReference>
<reference evidence="5" key="1">
    <citation type="journal article" date="2017" name="J. Eukaryot. Microbiol.">
        <title>Role of Modular Polyketide Synthases in the Production of Polyether Ladder Compounds in Ciguatoxin-producing Gambierdiscus polynesiensis and G.excentricus (Dinophyceae).</title>
        <authorList>
            <person name="Kohli G.S."/>
            <person name="Campbell K."/>
            <person name="John U."/>
            <person name="Smith K.F."/>
            <person name="Fraga S."/>
            <person name="Rhodes L.L."/>
            <person name="Murray S.A."/>
        </authorList>
    </citation>
    <scope>NUCLEOTIDE SEQUENCE</scope>
    <source>
        <strain evidence="5">Contig_13282</strain>
    </source>
</reference>
<keyword evidence="1" id="KW-0596">Phosphopantetheine</keyword>
<evidence type="ECO:0000259" key="4">
    <source>
        <dbReference type="PROSITE" id="PS52004"/>
    </source>
</evidence>
<sequence>MARCLRFGSLVELYDLPGGRSDGGAKNGDRGQLLGYTRATDAFDVMMIGGHLEQFPSQHVRVPKDVKKSGSDEFGFDMLVGPKTLDLVLAEEMATCIFEKGFCVLKMCSGCAEDVERTLEAVREAGDEGRLGRLPQEVEEGYLGIGGKGKIVWLDPDQPDKLTDEVLDMNDRNFSHLAAILQPFSEDALGKCIEERTPALVSLTLQEGEEDDYPFPMADDKTLGDFLGTWRRGLLRAVHFMGPAACDVLLESKDGPKSTALPSRQDSVGIMAEPNTVLLFRPDCYSYSCSSEAEVLTMATSFLSVAPHFVLSGWEGDTELLSAVTGGPPPPSWNEHINVMNCNTRLGACWDEPEMMAAGLQGGCDTVVEIPYSRFDVNFYFCDEPDEVLFGPPRTIQRHTSFVDAIDLFDNKYFEITTNEATGMDPLQRQVLEVGGACLYQQGITKKVSNRSSHHAGCSVGLDKADFPSLGVDTGGSAGNNALAIIANRFSFTFNMKGPNYVCDTACSASLTATHLAKLMLLERVWDPLEFHIAIGTHLCLAPGPWIGCSMSHMVSPQGRCFTFNATANGYLRGEGTSGQFLKFGPDEKEKDAIYRASQCGQDGRSASLTAPNGPAQEEIINKAIREANMTPPESTVWECHGTGTSLGDPIEVGAIRKVQIKHERPEPLMMTTNKSNVGHLEGGAAMAGMVKCVQTVIHTQCFAALHLNQLNPHLEHSTFDAFMETEASAFPYEQGHCHVSSFGFGGTNGHVIYWGRNQARQAGTVKERILRRMSKMAPPEVRPVGDNPDEWESDLPDADLKPGDTFVITFSSEDPPDAPIKWRRKETALEPVEDDDDAFFSITGNFNGWEEDRMAPGDVPGQNVTTLTVPSGGVLEFRFLKDGDSEKVICPEVPDCSRKCAPIIGPEAGLTNSWVVKEEEDAEVQVEILSLKGRYSVLWFKL</sequence>
<dbReference type="Gene3D" id="3.40.47.10">
    <property type="match status" value="1"/>
</dbReference>
<dbReference type="AlphaFoldDB" id="A0A1S6K7X3"/>
<dbReference type="PANTHER" id="PTHR43775:SF37">
    <property type="entry name" value="SI:DKEY-61P9.11"/>
    <property type="match status" value="1"/>
</dbReference>
<keyword evidence="3" id="KW-0808">Transferase</keyword>
<dbReference type="SUPFAM" id="SSF53901">
    <property type="entry name" value="Thiolase-like"/>
    <property type="match status" value="1"/>
</dbReference>
<dbReference type="InterPro" id="IPR014031">
    <property type="entry name" value="Ketoacyl_synth_C"/>
</dbReference>
<organism evidence="5">
    <name type="scientific">Gambierdiscus excentricus</name>
    <dbReference type="NCBI Taxonomy" id="986170"/>
    <lineage>
        <taxon>Eukaryota</taxon>
        <taxon>Sar</taxon>
        <taxon>Alveolata</taxon>
        <taxon>Dinophyceae</taxon>
        <taxon>Gonyaulacales</taxon>
        <taxon>Pyrocystaceae</taxon>
        <taxon>Gambierdiscus</taxon>
    </lineage>
</organism>
<dbReference type="PROSITE" id="PS52004">
    <property type="entry name" value="KS3_2"/>
    <property type="match status" value="1"/>
</dbReference>
<dbReference type="InterPro" id="IPR016039">
    <property type="entry name" value="Thiolase-like"/>
</dbReference>
<dbReference type="CDD" id="cd00833">
    <property type="entry name" value="PKS"/>
    <property type="match status" value="1"/>
</dbReference>
<dbReference type="NCBIfam" id="TIGR04556">
    <property type="entry name" value="PKS_assoc"/>
    <property type="match status" value="1"/>
</dbReference>
<evidence type="ECO:0000256" key="3">
    <source>
        <dbReference type="RuleBase" id="RU003694"/>
    </source>
</evidence>
<name>A0A1S6K7X3_9DINO</name>
<evidence type="ECO:0000256" key="1">
    <source>
        <dbReference type="ARBA" id="ARBA00022450"/>
    </source>
</evidence>
<dbReference type="InterPro" id="IPR030834">
    <property type="entry name" value="PKS_assoc_dom"/>
</dbReference>
<feature type="domain" description="Ketosynthase family 3 (KS3)" evidence="4">
    <location>
        <begin position="334"/>
        <end position="756"/>
    </location>
</feature>
<accession>A0A1S6K7X3</accession>
<dbReference type="InterPro" id="IPR014030">
    <property type="entry name" value="Ketoacyl_synth_N"/>
</dbReference>
<dbReference type="InterPro" id="IPR050091">
    <property type="entry name" value="PKS_NRPS_Biosynth_Enz"/>
</dbReference>
<keyword evidence="2" id="KW-0597">Phosphoprotein</keyword>
<dbReference type="Pfam" id="PF00109">
    <property type="entry name" value="ketoacyl-synt"/>
    <property type="match status" value="1"/>
</dbReference>
<evidence type="ECO:0000313" key="5">
    <source>
        <dbReference type="EMBL" id="AQS99215.1"/>
    </source>
</evidence>